<evidence type="ECO:0000313" key="1">
    <source>
        <dbReference type="EMBL" id="MBB5133117.1"/>
    </source>
</evidence>
<evidence type="ECO:0000313" key="2">
    <source>
        <dbReference type="Proteomes" id="UP000578449"/>
    </source>
</evidence>
<accession>A0A840P7C3</accession>
<dbReference type="AlphaFoldDB" id="A0A840P7C3"/>
<dbReference type="Proteomes" id="UP000578449">
    <property type="component" value="Unassembled WGS sequence"/>
</dbReference>
<protein>
    <submittedName>
        <fullName evidence="1">Uncharacterized protein</fullName>
    </submittedName>
</protein>
<gene>
    <name evidence="1" type="ORF">HNP84_002838</name>
</gene>
<proteinExistence type="predicted"/>
<reference evidence="1 2" key="1">
    <citation type="submission" date="2020-08" db="EMBL/GenBank/DDBJ databases">
        <title>Genomic Encyclopedia of Type Strains, Phase IV (KMG-IV): sequencing the most valuable type-strain genomes for metagenomic binning, comparative biology and taxonomic classification.</title>
        <authorList>
            <person name="Goeker M."/>
        </authorList>
    </citation>
    <scope>NUCLEOTIDE SEQUENCE [LARGE SCALE GENOMIC DNA]</scope>
    <source>
        <strain evidence="1 2">DSM 45615</strain>
    </source>
</reference>
<keyword evidence="2" id="KW-1185">Reference proteome</keyword>
<comment type="caution">
    <text evidence="1">The sequence shown here is derived from an EMBL/GenBank/DDBJ whole genome shotgun (WGS) entry which is preliminary data.</text>
</comment>
<organism evidence="1 2">
    <name type="scientific">Thermocatellispora tengchongensis</name>
    <dbReference type="NCBI Taxonomy" id="1073253"/>
    <lineage>
        <taxon>Bacteria</taxon>
        <taxon>Bacillati</taxon>
        <taxon>Actinomycetota</taxon>
        <taxon>Actinomycetes</taxon>
        <taxon>Streptosporangiales</taxon>
        <taxon>Streptosporangiaceae</taxon>
        <taxon>Thermocatellispora</taxon>
    </lineage>
</organism>
<sequence length="60" mass="6873">MRLAAEADPGFERGMFACALSALRRIPDQALTHHGLGRDEVGDLRARFRDWERLLASHRR</sequence>
<dbReference type="EMBL" id="JACHGN010000005">
    <property type="protein sequence ID" value="MBB5133117.1"/>
    <property type="molecule type" value="Genomic_DNA"/>
</dbReference>
<name>A0A840P7C3_9ACTN</name>